<evidence type="ECO:0000256" key="8">
    <source>
        <dbReference type="ARBA" id="ARBA00022989"/>
    </source>
</evidence>
<keyword evidence="6" id="KW-0812">Transmembrane</keyword>
<dbReference type="GO" id="GO:0005506">
    <property type="term" value="F:iron ion binding"/>
    <property type="evidence" value="ECO:0007669"/>
    <property type="project" value="InterPro"/>
</dbReference>
<dbReference type="PANTHER" id="PTHR24305">
    <property type="entry name" value="CYTOCHROME P450"/>
    <property type="match status" value="1"/>
</dbReference>
<dbReference type="InterPro" id="IPR050121">
    <property type="entry name" value="Cytochrome_P450_monoxygenase"/>
</dbReference>
<comment type="subcellular location">
    <subcellularLocation>
        <location evidence="2">Membrane</location>
    </subcellularLocation>
</comment>
<keyword evidence="8" id="KW-1133">Transmembrane helix</keyword>
<evidence type="ECO:0000313" key="14">
    <source>
        <dbReference type="EMBL" id="KAF8438610.1"/>
    </source>
</evidence>
<organism evidence="14 15">
    <name type="scientific">Boletus edulis BED1</name>
    <dbReference type="NCBI Taxonomy" id="1328754"/>
    <lineage>
        <taxon>Eukaryota</taxon>
        <taxon>Fungi</taxon>
        <taxon>Dikarya</taxon>
        <taxon>Basidiomycota</taxon>
        <taxon>Agaricomycotina</taxon>
        <taxon>Agaricomycetes</taxon>
        <taxon>Agaricomycetidae</taxon>
        <taxon>Boletales</taxon>
        <taxon>Boletineae</taxon>
        <taxon>Boletaceae</taxon>
        <taxon>Boletoideae</taxon>
        <taxon>Boletus</taxon>
    </lineage>
</organism>
<protein>
    <submittedName>
        <fullName evidence="14">Cytochrome P450</fullName>
    </submittedName>
</protein>
<evidence type="ECO:0000256" key="9">
    <source>
        <dbReference type="ARBA" id="ARBA00023002"/>
    </source>
</evidence>
<evidence type="ECO:0000256" key="3">
    <source>
        <dbReference type="ARBA" id="ARBA00004721"/>
    </source>
</evidence>
<evidence type="ECO:0000256" key="13">
    <source>
        <dbReference type="PIRSR" id="PIRSR602403-1"/>
    </source>
</evidence>
<gene>
    <name evidence="14" type="ORF">L210DRAFT_3404475</name>
</gene>
<keyword evidence="15" id="KW-1185">Reference proteome</keyword>
<dbReference type="PRINTS" id="PR00465">
    <property type="entry name" value="EP450IV"/>
</dbReference>
<keyword evidence="9" id="KW-0560">Oxidoreductase</keyword>
<evidence type="ECO:0000256" key="2">
    <source>
        <dbReference type="ARBA" id="ARBA00004370"/>
    </source>
</evidence>
<evidence type="ECO:0000256" key="12">
    <source>
        <dbReference type="ARBA" id="ARBA00023136"/>
    </source>
</evidence>
<keyword evidence="7 13" id="KW-0479">Metal-binding</keyword>
<comment type="cofactor">
    <cofactor evidence="1 13">
        <name>heme</name>
        <dbReference type="ChEBI" id="CHEBI:30413"/>
    </cofactor>
</comment>
<dbReference type="Pfam" id="PF00067">
    <property type="entry name" value="p450"/>
    <property type="match status" value="1"/>
</dbReference>
<dbReference type="GO" id="GO:0016705">
    <property type="term" value="F:oxidoreductase activity, acting on paired donors, with incorporation or reduction of molecular oxygen"/>
    <property type="evidence" value="ECO:0007669"/>
    <property type="project" value="InterPro"/>
</dbReference>
<evidence type="ECO:0000313" key="15">
    <source>
        <dbReference type="Proteomes" id="UP001194468"/>
    </source>
</evidence>
<dbReference type="InterPro" id="IPR001128">
    <property type="entry name" value="Cyt_P450"/>
</dbReference>
<keyword evidence="5 13" id="KW-0349">Heme</keyword>
<dbReference type="Gene3D" id="1.10.630.10">
    <property type="entry name" value="Cytochrome P450"/>
    <property type="match status" value="1"/>
</dbReference>
<accession>A0AAD4BS79</accession>
<evidence type="ECO:0000256" key="10">
    <source>
        <dbReference type="ARBA" id="ARBA00023004"/>
    </source>
</evidence>
<reference evidence="14" key="2">
    <citation type="journal article" date="2020" name="Nat. Commun.">
        <title>Large-scale genome sequencing of mycorrhizal fungi provides insights into the early evolution of symbiotic traits.</title>
        <authorList>
            <person name="Miyauchi S."/>
            <person name="Kiss E."/>
            <person name="Kuo A."/>
            <person name="Drula E."/>
            <person name="Kohler A."/>
            <person name="Sanchez-Garcia M."/>
            <person name="Morin E."/>
            <person name="Andreopoulos B."/>
            <person name="Barry K.W."/>
            <person name="Bonito G."/>
            <person name="Buee M."/>
            <person name="Carver A."/>
            <person name="Chen C."/>
            <person name="Cichocki N."/>
            <person name="Clum A."/>
            <person name="Culley D."/>
            <person name="Crous P.W."/>
            <person name="Fauchery L."/>
            <person name="Girlanda M."/>
            <person name="Hayes R.D."/>
            <person name="Keri Z."/>
            <person name="LaButti K."/>
            <person name="Lipzen A."/>
            <person name="Lombard V."/>
            <person name="Magnuson J."/>
            <person name="Maillard F."/>
            <person name="Murat C."/>
            <person name="Nolan M."/>
            <person name="Ohm R.A."/>
            <person name="Pangilinan J."/>
            <person name="Pereira M.F."/>
            <person name="Perotto S."/>
            <person name="Peter M."/>
            <person name="Pfister S."/>
            <person name="Riley R."/>
            <person name="Sitrit Y."/>
            <person name="Stielow J.B."/>
            <person name="Szollosi G."/>
            <person name="Zifcakova L."/>
            <person name="Stursova M."/>
            <person name="Spatafora J.W."/>
            <person name="Tedersoo L."/>
            <person name="Vaario L.M."/>
            <person name="Yamada A."/>
            <person name="Yan M."/>
            <person name="Wang P."/>
            <person name="Xu J."/>
            <person name="Bruns T."/>
            <person name="Baldrian P."/>
            <person name="Vilgalys R."/>
            <person name="Dunand C."/>
            <person name="Henrissat B."/>
            <person name="Grigoriev I.V."/>
            <person name="Hibbett D."/>
            <person name="Nagy L.G."/>
            <person name="Martin F.M."/>
        </authorList>
    </citation>
    <scope>NUCLEOTIDE SEQUENCE</scope>
    <source>
        <strain evidence="14">BED1</strain>
    </source>
</reference>
<keyword evidence="10 13" id="KW-0408">Iron</keyword>
<evidence type="ECO:0000256" key="7">
    <source>
        <dbReference type="ARBA" id="ARBA00022723"/>
    </source>
</evidence>
<dbReference type="SUPFAM" id="SSF48264">
    <property type="entry name" value="Cytochrome P450"/>
    <property type="match status" value="1"/>
</dbReference>
<dbReference type="InterPro" id="IPR002403">
    <property type="entry name" value="Cyt_P450_E_grp-IV"/>
</dbReference>
<comment type="similarity">
    <text evidence="4">Belongs to the cytochrome P450 family.</text>
</comment>
<name>A0AAD4BS79_BOLED</name>
<evidence type="ECO:0000256" key="4">
    <source>
        <dbReference type="ARBA" id="ARBA00010617"/>
    </source>
</evidence>
<dbReference type="EMBL" id="WHUW01000016">
    <property type="protein sequence ID" value="KAF8438610.1"/>
    <property type="molecule type" value="Genomic_DNA"/>
</dbReference>
<evidence type="ECO:0000256" key="1">
    <source>
        <dbReference type="ARBA" id="ARBA00001971"/>
    </source>
</evidence>
<keyword evidence="11" id="KW-0503">Monooxygenase</keyword>
<dbReference type="Proteomes" id="UP001194468">
    <property type="component" value="Unassembled WGS sequence"/>
</dbReference>
<reference evidence="14" key="1">
    <citation type="submission" date="2019-10" db="EMBL/GenBank/DDBJ databases">
        <authorList>
            <consortium name="DOE Joint Genome Institute"/>
            <person name="Kuo A."/>
            <person name="Miyauchi S."/>
            <person name="Kiss E."/>
            <person name="Drula E."/>
            <person name="Kohler A."/>
            <person name="Sanchez-Garcia M."/>
            <person name="Andreopoulos B."/>
            <person name="Barry K.W."/>
            <person name="Bonito G."/>
            <person name="Buee M."/>
            <person name="Carver A."/>
            <person name="Chen C."/>
            <person name="Cichocki N."/>
            <person name="Clum A."/>
            <person name="Culley D."/>
            <person name="Crous P.W."/>
            <person name="Fauchery L."/>
            <person name="Girlanda M."/>
            <person name="Hayes R."/>
            <person name="Keri Z."/>
            <person name="LaButti K."/>
            <person name="Lipzen A."/>
            <person name="Lombard V."/>
            <person name="Magnuson J."/>
            <person name="Maillard F."/>
            <person name="Morin E."/>
            <person name="Murat C."/>
            <person name="Nolan M."/>
            <person name="Ohm R."/>
            <person name="Pangilinan J."/>
            <person name="Pereira M."/>
            <person name="Perotto S."/>
            <person name="Peter M."/>
            <person name="Riley R."/>
            <person name="Sitrit Y."/>
            <person name="Stielow B."/>
            <person name="Szollosi G."/>
            <person name="Zifcakova L."/>
            <person name="Stursova M."/>
            <person name="Spatafora J.W."/>
            <person name="Tedersoo L."/>
            <person name="Vaario L.-M."/>
            <person name="Yamada A."/>
            <person name="Yan M."/>
            <person name="Wang P."/>
            <person name="Xu J."/>
            <person name="Bruns T."/>
            <person name="Baldrian P."/>
            <person name="Vilgalys R."/>
            <person name="Henrissat B."/>
            <person name="Grigoriev I.V."/>
            <person name="Hibbett D."/>
            <person name="Nagy L.G."/>
            <person name="Martin F.M."/>
        </authorList>
    </citation>
    <scope>NUCLEOTIDE SEQUENCE</scope>
    <source>
        <strain evidence="14">BED1</strain>
    </source>
</reference>
<comment type="caution">
    <text evidence="14">The sequence shown here is derived from an EMBL/GenBank/DDBJ whole genome shotgun (WGS) entry which is preliminary data.</text>
</comment>
<dbReference type="GO" id="GO:0004497">
    <property type="term" value="F:monooxygenase activity"/>
    <property type="evidence" value="ECO:0007669"/>
    <property type="project" value="UniProtKB-KW"/>
</dbReference>
<feature type="binding site" description="axial binding residue" evidence="13">
    <location>
        <position position="483"/>
    </location>
    <ligand>
        <name>heme</name>
        <dbReference type="ChEBI" id="CHEBI:30413"/>
    </ligand>
    <ligandPart>
        <name>Fe</name>
        <dbReference type="ChEBI" id="CHEBI:18248"/>
    </ligandPart>
</feature>
<proteinExistence type="inferred from homology"/>
<dbReference type="InterPro" id="IPR036396">
    <property type="entry name" value="Cyt_P450_sf"/>
</dbReference>
<sequence>MISSSAAVGLVTVLILVYALFKRSARPSSLSMIRGPPSPSFIFGNLLELFQRPVGETEFAWQSQYGNVVRFKSILGGDQLFISDAKALRKMLNTAGDNYVKLPSENVVKGMISGKGLLWADGEVHKRQKSIVLPGFGSKECKAFLPIFKDCADSISTKWMETIESSNSQGVVINVLDWLSRGALDAVCRAGFDVDFNTIQDDSHPLGRRYRNYLLVRDLFAVPSAEQIFMQAALRYIPEGIIQWLIDNGPGSRLARAREVTNVVGDLAKEMVQERATAFLERKGDMDIFTLLLKANMDANAKKRLSDEELLAQIRTILLAGQESTGTTTSFILLELARNPKMQSMLRDEIRRTEAITRERGSPHLTVTDLEAMPYLNAVLKEGLRFHPIGTSSMRMARDDDILPLSKPVLGVSGEMIHEVRVSKGTEIMISITAYNRDKDLWGEDAHEFKPDRWLDGTMDGKNSPGVGVYSNLMSFFSGPQACIGWRFAMIEMQAFLSTLVGKFEFAMTDKAERIVRMPMFLMGPMVEGEFDRGVQMPLAVSLASQNSEL</sequence>
<evidence type="ECO:0000256" key="6">
    <source>
        <dbReference type="ARBA" id="ARBA00022692"/>
    </source>
</evidence>
<dbReference type="AlphaFoldDB" id="A0AAD4BS79"/>
<dbReference type="GO" id="GO:0020037">
    <property type="term" value="F:heme binding"/>
    <property type="evidence" value="ECO:0007669"/>
    <property type="project" value="InterPro"/>
</dbReference>
<comment type="pathway">
    <text evidence="3">Secondary metabolite biosynthesis; terpenoid biosynthesis.</text>
</comment>
<dbReference type="CDD" id="cd11069">
    <property type="entry name" value="CYP_FUM15-like"/>
    <property type="match status" value="1"/>
</dbReference>
<dbReference type="GO" id="GO:0016020">
    <property type="term" value="C:membrane"/>
    <property type="evidence" value="ECO:0007669"/>
    <property type="project" value="UniProtKB-SubCell"/>
</dbReference>
<dbReference type="PANTHER" id="PTHR24305:SF166">
    <property type="entry name" value="CYTOCHROME P450 12A4, MITOCHONDRIAL-RELATED"/>
    <property type="match status" value="1"/>
</dbReference>
<dbReference type="PRINTS" id="PR00385">
    <property type="entry name" value="P450"/>
</dbReference>
<evidence type="ECO:0000256" key="11">
    <source>
        <dbReference type="ARBA" id="ARBA00023033"/>
    </source>
</evidence>
<keyword evidence="12" id="KW-0472">Membrane</keyword>
<evidence type="ECO:0000256" key="5">
    <source>
        <dbReference type="ARBA" id="ARBA00022617"/>
    </source>
</evidence>